<sequence>MDAVGIVLELGHVFYGLSQGVKVNRERSRRLTDRVQVLLAAVSDLKDLELDQNAQSSTRRTLLELANTLQAAQDCITTYGSRNLFKRVFQAAEIQEEFEQMNGRVADAAEALSLSLQAETVARLCEAFKGRREEDARDRFKDDGHLDLLLGRFEDGGCKSTPGISYCLTPPPPRNTRKIFLTEAATMTNFESLNVVRVFGVCLDPPEMQIVMERCALGSLRHVLDRNLHLEDHLKLRMARDAARGLYRLHQCDEDFRLHRCITSSSFLVDEAYTVKVITPRTPFCIKGKRATMSELYFCHQANFLCSGMSIEEISQKISQDRWVEPLPPGCPTDFAVLLSECRSFDPLERPTAGGELPYIKGQLSHDR</sequence>
<evidence type="ECO:0000313" key="5">
    <source>
        <dbReference type="Proteomes" id="UP000694388"/>
    </source>
</evidence>
<dbReference type="GO" id="GO:0097527">
    <property type="term" value="P:necroptotic signaling pathway"/>
    <property type="evidence" value="ECO:0007669"/>
    <property type="project" value="TreeGrafter"/>
</dbReference>
<evidence type="ECO:0000256" key="2">
    <source>
        <dbReference type="ARBA" id="ARBA00022840"/>
    </source>
</evidence>
<dbReference type="PANTHER" id="PTHR44329">
    <property type="entry name" value="SERINE/THREONINE-PROTEIN KINASE TNNI3K-RELATED"/>
    <property type="match status" value="1"/>
</dbReference>
<keyword evidence="5" id="KW-1185">Reference proteome</keyword>
<dbReference type="Pfam" id="PF07714">
    <property type="entry name" value="PK_Tyr_Ser-Thr"/>
    <property type="match status" value="1"/>
</dbReference>
<proteinExistence type="predicted"/>
<dbReference type="InterPro" id="IPR054000">
    <property type="entry name" value="MLKL_N"/>
</dbReference>
<dbReference type="InterPro" id="IPR059179">
    <property type="entry name" value="MLKL-like_MCAfunc"/>
</dbReference>
<protein>
    <recommendedName>
        <fullName evidence="3">Protein kinase domain-containing protein</fullName>
    </recommendedName>
</protein>
<feature type="domain" description="Protein kinase" evidence="3">
    <location>
        <begin position="74"/>
        <end position="368"/>
    </location>
</feature>
<dbReference type="OMA" id="LEPIWSA"/>
<name>A0A8C4R4V5_EPTBU</name>
<dbReference type="GO" id="GO:0004672">
    <property type="term" value="F:protein kinase activity"/>
    <property type="evidence" value="ECO:0007669"/>
    <property type="project" value="InterPro"/>
</dbReference>
<evidence type="ECO:0000313" key="4">
    <source>
        <dbReference type="Ensembl" id="ENSEBUP00000025120.1"/>
    </source>
</evidence>
<dbReference type="AlphaFoldDB" id="A0A8C4R4V5"/>
<dbReference type="InterPro" id="IPR001245">
    <property type="entry name" value="Ser-Thr/Tyr_kinase_cat_dom"/>
</dbReference>
<dbReference type="CDD" id="cd21037">
    <property type="entry name" value="MLKL_NTD"/>
    <property type="match status" value="1"/>
</dbReference>
<reference evidence="4" key="2">
    <citation type="submission" date="2025-09" db="UniProtKB">
        <authorList>
            <consortium name="Ensembl"/>
        </authorList>
    </citation>
    <scope>IDENTIFICATION</scope>
</reference>
<keyword evidence="2" id="KW-0067">ATP-binding</keyword>
<dbReference type="Proteomes" id="UP000694388">
    <property type="component" value="Unplaced"/>
</dbReference>
<dbReference type="InterPro" id="IPR051681">
    <property type="entry name" value="Ser/Thr_Kinases-Pseudokinases"/>
</dbReference>
<dbReference type="GeneTree" id="ENSGT00990000204976"/>
<dbReference type="Ensembl" id="ENSEBUT00000025696.1">
    <property type="protein sequence ID" value="ENSEBUP00000025120.1"/>
    <property type="gene ID" value="ENSEBUG00000015490.1"/>
</dbReference>
<dbReference type="Gene3D" id="1.10.510.10">
    <property type="entry name" value="Transferase(Phosphotransferase) domain 1"/>
    <property type="match status" value="1"/>
</dbReference>
<evidence type="ECO:0000256" key="1">
    <source>
        <dbReference type="ARBA" id="ARBA00022741"/>
    </source>
</evidence>
<dbReference type="InterPro" id="IPR000719">
    <property type="entry name" value="Prot_kinase_dom"/>
</dbReference>
<dbReference type="InterPro" id="IPR036537">
    <property type="entry name" value="Adaptor_Cbl_N_dom_sf"/>
</dbReference>
<dbReference type="PANTHER" id="PTHR44329:SF298">
    <property type="entry name" value="MIXED LINEAGE KINASE DOMAIN-LIKE PROTEIN"/>
    <property type="match status" value="1"/>
</dbReference>
<evidence type="ECO:0000259" key="3">
    <source>
        <dbReference type="PROSITE" id="PS50011"/>
    </source>
</evidence>
<dbReference type="PROSITE" id="PS50011">
    <property type="entry name" value="PROTEIN_KINASE_DOM"/>
    <property type="match status" value="1"/>
</dbReference>
<reference evidence="4" key="1">
    <citation type="submission" date="2025-08" db="UniProtKB">
        <authorList>
            <consortium name="Ensembl"/>
        </authorList>
    </citation>
    <scope>IDENTIFICATION</scope>
</reference>
<dbReference type="GO" id="GO:0005524">
    <property type="term" value="F:ATP binding"/>
    <property type="evidence" value="ECO:0007669"/>
    <property type="project" value="UniProtKB-KW"/>
</dbReference>
<accession>A0A8C4R4V5</accession>
<organism evidence="4 5">
    <name type="scientific">Eptatretus burgeri</name>
    <name type="common">Inshore hagfish</name>
    <dbReference type="NCBI Taxonomy" id="7764"/>
    <lineage>
        <taxon>Eukaryota</taxon>
        <taxon>Metazoa</taxon>
        <taxon>Chordata</taxon>
        <taxon>Craniata</taxon>
        <taxon>Vertebrata</taxon>
        <taxon>Cyclostomata</taxon>
        <taxon>Myxini</taxon>
        <taxon>Myxiniformes</taxon>
        <taxon>Myxinidae</taxon>
        <taxon>Eptatretinae</taxon>
        <taxon>Eptatretus</taxon>
    </lineage>
</organism>
<dbReference type="Pfam" id="PF22215">
    <property type="entry name" value="MLKL_N"/>
    <property type="match status" value="1"/>
</dbReference>
<dbReference type="InterPro" id="IPR011009">
    <property type="entry name" value="Kinase-like_dom_sf"/>
</dbReference>
<dbReference type="SUPFAM" id="SSF56112">
    <property type="entry name" value="Protein kinase-like (PK-like)"/>
    <property type="match status" value="1"/>
</dbReference>
<dbReference type="Gene3D" id="1.20.930.20">
    <property type="entry name" value="Adaptor protein Cbl, N-terminal domain"/>
    <property type="match status" value="1"/>
</dbReference>
<keyword evidence="1" id="KW-0547">Nucleotide-binding</keyword>
<dbReference type="GO" id="GO:0007166">
    <property type="term" value="P:cell surface receptor signaling pathway"/>
    <property type="evidence" value="ECO:0007669"/>
    <property type="project" value="InterPro"/>
</dbReference>